<proteinExistence type="predicted"/>
<keyword evidence="2" id="KW-1185">Reference proteome</keyword>
<sequence length="68" mass="7179">GSAAGAGNVFLAAATRQRAHGRSAGAYRTRRSCALFSSLLVGEPSAFTPDYAPEEMYEIAAKLTKAMR</sequence>
<dbReference type="EMBL" id="JAJAQI010000078">
    <property type="protein sequence ID" value="MCB4825283.1"/>
    <property type="molecule type" value="Genomic_DNA"/>
</dbReference>
<evidence type="ECO:0000313" key="1">
    <source>
        <dbReference type="EMBL" id="MCB4825283.1"/>
    </source>
</evidence>
<organism evidence="1 2">
    <name type="scientific">Roseicella aerolata</name>
    <dbReference type="NCBI Taxonomy" id="2883479"/>
    <lineage>
        <taxon>Bacteria</taxon>
        <taxon>Pseudomonadati</taxon>
        <taxon>Pseudomonadota</taxon>
        <taxon>Alphaproteobacteria</taxon>
        <taxon>Acetobacterales</taxon>
        <taxon>Roseomonadaceae</taxon>
        <taxon>Roseicella</taxon>
    </lineage>
</organism>
<dbReference type="RefSeq" id="WP_226614073.1">
    <property type="nucleotide sequence ID" value="NZ_JAJAQI010000078.1"/>
</dbReference>
<feature type="non-terminal residue" evidence="1">
    <location>
        <position position="1"/>
    </location>
</feature>
<name>A0A9X1IKX1_9PROT</name>
<evidence type="ECO:0000313" key="2">
    <source>
        <dbReference type="Proteomes" id="UP001139311"/>
    </source>
</evidence>
<protein>
    <submittedName>
        <fullName evidence="1">Uncharacterized protein</fullName>
    </submittedName>
</protein>
<accession>A0A9X1IKX1</accession>
<gene>
    <name evidence="1" type="ORF">LHA35_26545</name>
</gene>
<reference evidence="1" key="1">
    <citation type="submission" date="2021-10" db="EMBL/GenBank/DDBJ databases">
        <title>Roseicella aerolatum sp. nov., isolated from aerosols of e-waste dismantling site.</title>
        <authorList>
            <person name="Qin T."/>
        </authorList>
    </citation>
    <scope>NUCLEOTIDE SEQUENCE</scope>
    <source>
        <strain evidence="1">GB24</strain>
    </source>
</reference>
<dbReference type="Proteomes" id="UP001139311">
    <property type="component" value="Unassembled WGS sequence"/>
</dbReference>
<dbReference type="AlphaFoldDB" id="A0A9X1IKX1"/>
<comment type="caution">
    <text evidence="1">The sequence shown here is derived from an EMBL/GenBank/DDBJ whole genome shotgun (WGS) entry which is preliminary data.</text>
</comment>